<protein>
    <recommendedName>
        <fullName evidence="10">Ig-like domain-containing protein</fullName>
    </recommendedName>
</protein>
<dbReference type="PROSITE" id="PS50835">
    <property type="entry name" value="IG_LIKE"/>
    <property type="match status" value="1"/>
</dbReference>
<comment type="subcellular location">
    <subcellularLocation>
        <location evidence="1">Cell membrane</location>
    </subcellularLocation>
</comment>
<comment type="subunit">
    <text evidence="7">Alpha-beta TR is a heterodimer composed of an alpha and beta chain; disulfide-linked. The alpha-beta TR is associated with the transmembrane signaling CD3 coreceptor proteins to form the TR-CD3 (TcR or TCR). The assembly of alpha-beta TR heterodimers with CD3 occurs in the endoplasmic reticulum where a single alpha-beta TR heterodimer associates with one CD3D-CD3E heterodimer, one CD3G-CD3E heterodimer and one CD247 homodimer forming a stable octameric structure. CD3D-CD3E and CD3G-CD3E heterodimers preferentially associate with TR alpha and TR beta chains, respectively. The association of the CD247 homodimer is the last step of TcR assembly in the endoplasmic reticulum and is required for transport to the cell surface.</text>
</comment>
<dbReference type="InterPro" id="IPR051896">
    <property type="entry name" value="TCR_alpha_variable"/>
</dbReference>
<dbReference type="Proteomes" id="UP000472274">
    <property type="component" value="Unplaced"/>
</dbReference>
<keyword evidence="12" id="KW-1185">Reference proteome</keyword>
<evidence type="ECO:0000256" key="7">
    <source>
        <dbReference type="ARBA" id="ARBA00038651"/>
    </source>
</evidence>
<organism evidence="11 12">
    <name type="scientific">Terrapene triunguis</name>
    <name type="common">Three-toed box turtle</name>
    <dbReference type="NCBI Taxonomy" id="2587831"/>
    <lineage>
        <taxon>Eukaryota</taxon>
        <taxon>Metazoa</taxon>
        <taxon>Chordata</taxon>
        <taxon>Craniata</taxon>
        <taxon>Vertebrata</taxon>
        <taxon>Euteleostomi</taxon>
        <taxon>Archelosauria</taxon>
        <taxon>Testudinata</taxon>
        <taxon>Testudines</taxon>
        <taxon>Cryptodira</taxon>
        <taxon>Durocryptodira</taxon>
        <taxon>Testudinoidea</taxon>
        <taxon>Emydidae</taxon>
        <taxon>Terrapene</taxon>
    </lineage>
</organism>
<dbReference type="GO" id="GO:0042101">
    <property type="term" value="C:T cell receptor complex"/>
    <property type="evidence" value="ECO:0007669"/>
    <property type="project" value="UniProtKB-KW"/>
</dbReference>
<evidence type="ECO:0000256" key="8">
    <source>
        <dbReference type="ARBA" id="ARBA00043266"/>
    </source>
</evidence>
<keyword evidence="8" id="KW-1064">Adaptive immunity</keyword>
<keyword evidence="8" id="KW-1279">T cell receptor</keyword>
<evidence type="ECO:0000256" key="1">
    <source>
        <dbReference type="ARBA" id="ARBA00004236"/>
    </source>
</evidence>
<dbReference type="Gene3D" id="2.60.40.10">
    <property type="entry name" value="Immunoglobulins"/>
    <property type="match status" value="1"/>
</dbReference>
<keyword evidence="9" id="KW-0812">Transmembrane</keyword>
<sequence>MSLIYLNSHIALGLFVSISYLFSRLGKIIGRERYVSCCEAQVDQSPQLLVTGEGKVSTMSCAFTSKYQTFHWYQQLPGQGLSHLLAVSPQENATEQRFVGQPLEDGKRSSLHITDSQLGDSGSYLCAVDAQ</sequence>
<feature type="transmembrane region" description="Helical" evidence="9">
    <location>
        <begin position="6"/>
        <end position="23"/>
    </location>
</feature>
<dbReference type="InterPro" id="IPR013783">
    <property type="entry name" value="Ig-like_fold"/>
</dbReference>
<keyword evidence="8" id="KW-0391">Immunity</keyword>
<reference evidence="11" key="2">
    <citation type="submission" date="2025-09" db="UniProtKB">
        <authorList>
            <consortium name="Ensembl"/>
        </authorList>
    </citation>
    <scope>IDENTIFICATION</scope>
</reference>
<keyword evidence="3" id="KW-0732">Signal</keyword>
<dbReference type="SUPFAM" id="SSF48726">
    <property type="entry name" value="Immunoglobulin"/>
    <property type="match status" value="1"/>
</dbReference>
<evidence type="ECO:0000256" key="5">
    <source>
        <dbReference type="ARBA" id="ARBA00023157"/>
    </source>
</evidence>
<reference evidence="11" key="1">
    <citation type="submission" date="2025-08" db="UniProtKB">
        <authorList>
            <consortium name="Ensembl"/>
        </authorList>
    </citation>
    <scope>IDENTIFICATION</scope>
</reference>
<dbReference type="InterPro" id="IPR036179">
    <property type="entry name" value="Ig-like_dom_sf"/>
</dbReference>
<feature type="domain" description="Ig-like" evidence="10">
    <location>
        <begin position="40"/>
        <end position="131"/>
    </location>
</feature>
<evidence type="ECO:0000313" key="12">
    <source>
        <dbReference type="Proteomes" id="UP000472274"/>
    </source>
</evidence>
<dbReference type="GeneTree" id="ENSGT00960000189404"/>
<evidence type="ECO:0000256" key="2">
    <source>
        <dbReference type="ARBA" id="ARBA00022475"/>
    </source>
</evidence>
<dbReference type="AlphaFoldDB" id="A0A674IVY4"/>
<keyword evidence="4 9" id="KW-0472">Membrane</keyword>
<name>A0A674IVY4_9SAUR</name>
<evidence type="ECO:0000256" key="3">
    <source>
        <dbReference type="ARBA" id="ARBA00022729"/>
    </source>
</evidence>
<proteinExistence type="predicted"/>
<dbReference type="PANTHER" id="PTHR19339">
    <property type="entry name" value="T CELL RECEPTOR ALPHA VARIABLE 39"/>
    <property type="match status" value="1"/>
</dbReference>
<dbReference type="InterPro" id="IPR007110">
    <property type="entry name" value="Ig-like_dom"/>
</dbReference>
<evidence type="ECO:0000256" key="9">
    <source>
        <dbReference type="SAM" id="Phobius"/>
    </source>
</evidence>
<keyword evidence="2" id="KW-1003">Cell membrane</keyword>
<evidence type="ECO:0000256" key="4">
    <source>
        <dbReference type="ARBA" id="ARBA00023136"/>
    </source>
</evidence>
<keyword evidence="6" id="KW-0325">Glycoprotein</keyword>
<evidence type="ECO:0000259" key="10">
    <source>
        <dbReference type="PROSITE" id="PS50835"/>
    </source>
</evidence>
<dbReference type="Pfam" id="PF07686">
    <property type="entry name" value="V-set"/>
    <property type="match status" value="1"/>
</dbReference>
<dbReference type="PANTHER" id="PTHR19339:SF5">
    <property type="entry name" value="IG-LIKE DOMAIN-CONTAINING PROTEIN"/>
    <property type="match status" value="1"/>
</dbReference>
<evidence type="ECO:0000313" key="11">
    <source>
        <dbReference type="Ensembl" id="ENSTMTP00000013666.1"/>
    </source>
</evidence>
<keyword evidence="5" id="KW-1015">Disulfide bond</keyword>
<accession>A0A674IVY4</accession>
<keyword evidence="9" id="KW-1133">Transmembrane helix</keyword>
<dbReference type="InParanoid" id="A0A674IVY4"/>
<dbReference type="Ensembl" id="ENSTMTT00000014139.1">
    <property type="protein sequence ID" value="ENSTMTP00000013666.1"/>
    <property type="gene ID" value="ENSTMTG00000009946.1"/>
</dbReference>
<dbReference type="InterPro" id="IPR013106">
    <property type="entry name" value="Ig_V-set"/>
</dbReference>
<dbReference type="SMART" id="SM00406">
    <property type="entry name" value="IGv"/>
    <property type="match status" value="1"/>
</dbReference>
<evidence type="ECO:0000256" key="6">
    <source>
        <dbReference type="ARBA" id="ARBA00023180"/>
    </source>
</evidence>